<dbReference type="Proteomes" id="UP000034350">
    <property type="component" value="Unassembled WGS sequence"/>
</dbReference>
<comment type="caution">
    <text evidence="4">The sequence shown here is derived from an EMBL/GenBank/DDBJ whole genome shotgun (WGS) entry which is preliminary data.</text>
</comment>
<dbReference type="OrthoDB" id="2190888at2759"/>
<dbReference type="VEuPathDB" id="MicrosporidiaDB:G9O61_00g013930"/>
<evidence type="ECO:0000256" key="2">
    <source>
        <dbReference type="SAM" id="MobiDB-lite"/>
    </source>
</evidence>
<dbReference type="RefSeq" id="XP_024331151.1">
    <property type="nucleotide sequence ID" value="XM_024474634.1"/>
</dbReference>
<feature type="signal peptide" evidence="3">
    <location>
        <begin position="1"/>
        <end position="15"/>
    </location>
</feature>
<reference evidence="4 5" key="1">
    <citation type="journal article" date="2015" name="Environ. Microbiol.">
        <title>Genome analyses suggest the presence of polyploidy and recent human-driven expansions in eight global populations of the honeybee pathogen Nosema ceranae.</title>
        <authorList>
            <person name="Pelin A."/>
            <person name="Selman M."/>
            <person name="Aris-Brosou S."/>
            <person name="Farinelli L."/>
            <person name="Corradi N."/>
        </authorList>
    </citation>
    <scope>NUCLEOTIDE SEQUENCE [LARGE SCALE GENOMIC DNA]</scope>
    <source>
        <strain evidence="4 5">PA08 1199</strain>
    </source>
</reference>
<name>A0A0F9ZCX0_9MICR</name>
<keyword evidence="5" id="KW-1185">Reference proteome</keyword>
<dbReference type="AlphaFoldDB" id="A0A0F9ZCX0"/>
<protein>
    <submittedName>
        <fullName evidence="4">Uncharacterized protein</fullName>
    </submittedName>
</protein>
<evidence type="ECO:0000313" key="5">
    <source>
        <dbReference type="Proteomes" id="UP000034350"/>
    </source>
</evidence>
<feature type="compositionally biased region" description="Polar residues" evidence="2">
    <location>
        <begin position="122"/>
        <end position="136"/>
    </location>
</feature>
<dbReference type="VEuPathDB" id="MicrosporidiaDB:NCER_100482"/>
<gene>
    <name evidence="4" type="ORF">AAJ76_2200033295</name>
</gene>
<evidence type="ECO:0000256" key="3">
    <source>
        <dbReference type="SAM" id="SignalP"/>
    </source>
</evidence>
<organism evidence="4 5">
    <name type="scientific">Vairimorpha ceranae</name>
    <dbReference type="NCBI Taxonomy" id="40302"/>
    <lineage>
        <taxon>Eukaryota</taxon>
        <taxon>Fungi</taxon>
        <taxon>Fungi incertae sedis</taxon>
        <taxon>Microsporidia</taxon>
        <taxon>Nosematidae</taxon>
        <taxon>Vairimorpha</taxon>
    </lineage>
</organism>
<evidence type="ECO:0000256" key="1">
    <source>
        <dbReference type="SAM" id="Coils"/>
    </source>
</evidence>
<dbReference type="EMBL" id="JPQZ01000022">
    <property type="protein sequence ID" value="KKO75409.1"/>
    <property type="molecule type" value="Genomic_DNA"/>
</dbReference>
<keyword evidence="1" id="KW-0175">Coiled coil</keyword>
<sequence>MVIFFILSFYAKVLVIDDLNISKSISPVASRNLIKSIKKNVASTNEEVVLLDQNKNPKMSSKDLEKDCQDKMNCNEDKVEIDFPAIEHAQLSKEIERYEKSVNELKDIVNKAKNNKQKNTESDYSPENSRSFNNQNDEQKQESDLFNNNYLKNLYPKKNNFFNTINNIPADSTRQKVKKSSPYDALESFKPDIFPSPKNNPLNNMNDIINSFKKELSNIPNSNLAFKSLQETNPLLNVPSNTIHDPILSTPQDLNSTRPTFFNNQQNPNSKNFPADFSSIFSSNPNQLQNLFPLSNEDPNNLNLISNNNPENISKNFNDTSKPFDNLSDTYPPMPYNFKNTFNNNSSNLSLPNFLQNFSDPGSTPYNNAQSRSSSYDMPSSNNTSPVEQQMENRLAYAKLKEQNNLIKAIDNRKEYIKMKLQEIKANKDKLSLEMKSYKTKVKNILNQIKNIKKGKDALINQINTNKNHIKNLNKNSMQIIDKKEHVISLIRITKNEVQRYRNLLENETNKLEMLEKQYEVYEDTLKKYSDDIDTEAHKLNRSSAELNKNGIDLENLEELYKEYNQKNQQIEEELRRYEKIAMCLDTEEKKVMRNQLSGLFV</sequence>
<dbReference type="GeneID" id="36319559"/>
<feature type="chain" id="PRO_5013288912" evidence="3">
    <location>
        <begin position="16"/>
        <end position="602"/>
    </location>
</feature>
<feature type="compositionally biased region" description="Polar residues" evidence="2">
    <location>
        <begin position="360"/>
        <end position="388"/>
    </location>
</feature>
<feature type="region of interest" description="Disordered" evidence="2">
    <location>
        <begin position="353"/>
        <end position="388"/>
    </location>
</feature>
<feature type="coiled-coil region" evidence="1">
    <location>
        <begin position="421"/>
        <end position="588"/>
    </location>
</feature>
<accession>A0A0F9ZCX0</accession>
<feature type="region of interest" description="Disordered" evidence="2">
    <location>
        <begin position="110"/>
        <end position="143"/>
    </location>
</feature>
<dbReference type="OMA" id="KMNCNED"/>
<keyword evidence="3" id="KW-0732">Signal</keyword>
<proteinExistence type="predicted"/>
<dbReference type="VEuPathDB" id="MicrosporidiaDB:AAJ76_2200033295"/>
<evidence type="ECO:0000313" key="4">
    <source>
        <dbReference type="EMBL" id="KKO75409.1"/>
    </source>
</evidence>